<keyword evidence="1" id="KW-0812">Transmembrane</keyword>
<name>T0JVQ7_COLGC</name>
<feature type="transmembrane region" description="Helical" evidence="1">
    <location>
        <begin position="44"/>
        <end position="62"/>
    </location>
</feature>
<dbReference type="HOGENOM" id="CLU_900184_0_0_1"/>
<feature type="transmembrane region" description="Helical" evidence="1">
    <location>
        <begin position="161"/>
        <end position="184"/>
    </location>
</feature>
<evidence type="ECO:0000313" key="3">
    <source>
        <dbReference type="Proteomes" id="UP000015530"/>
    </source>
</evidence>
<accession>T0JVQ7</accession>
<proteinExistence type="predicted"/>
<keyword evidence="1" id="KW-0472">Membrane</keyword>
<feature type="transmembrane region" description="Helical" evidence="1">
    <location>
        <begin position="238"/>
        <end position="256"/>
    </location>
</feature>
<feature type="transmembrane region" description="Helical" evidence="1">
    <location>
        <begin position="13"/>
        <end position="32"/>
    </location>
</feature>
<evidence type="ECO:0000256" key="1">
    <source>
        <dbReference type="SAM" id="Phobius"/>
    </source>
</evidence>
<dbReference type="AlphaFoldDB" id="T0JVQ7"/>
<keyword evidence="1" id="KW-1133">Transmembrane helix</keyword>
<dbReference type="Proteomes" id="UP000015530">
    <property type="component" value="Unassembled WGS sequence"/>
</dbReference>
<feature type="transmembrane region" description="Helical" evidence="1">
    <location>
        <begin position="276"/>
        <end position="295"/>
    </location>
</feature>
<feature type="transmembrane region" description="Helical" evidence="1">
    <location>
        <begin position="112"/>
        <end position="131"/>
    </location>
</feature>
<dbReference type="OMA" id="TMINTAR"/>
<dbReference type="OrthoDB" id="3945378at2759"/>
<organism evidence="2 3">
    <name type="scientific">Colletotrichum gloeosporioides (strain Cg-14)</name>
    <name type="common">Anthracnose fungus</name>
    <name type="synonym">Glomerella cingulata</name>
    <dbReference type="NCBI Taxonomy" id="1237896"/>
    <lineage>
        <taxon>Eukaryota</taxon>
        <taxon>Fungi</taxon>
        <taxon>Dikarya</taxon>
        <taxon>Ascomycota</taxon>
        <taxon>Pezizomycotina</taxon>
        <taxon>Sordariomycetes</taxon>
        <taxon>Hypocreomycetidae</taxon>
        <taxon>Glomerellales</taxon>
        <taxon>Glomerellaceae</taxon>
        <taxon>Colletotrichum</taxon>
        <taxon>Colletotrichum gloeosporioides species complex</taxon>
    </lineage>
</organism>
<dbReference type="EMBL" id="AMYD01003108">
    <property type="protein sequence ID" value="EQB47092.1"/>
    <property type="molecule type" value="Genomic_DNA"/>
</dbReference>
<gene>
    <name evidence="2" type="ORF">CGLO_13801</name>
</gene>
<comment type="caution">
    <text evidence="2">The sequence shown here is derived from an EMBL/GenBank/DDBJ whole genome shotgun (WGS) entry which is preliminary data.</text>
</comment>
<sequence length="348" mass="38532">MSAHCSTAGDGDLYGLGVRLGLYFQWAAGFLLRNFNTSWQTISTVRIVNNTIGFTIVLSTMINTARNISLTVDFLIVYYLTIALFYNESYNLLIKEDSLGKPTYVLRPDMPLLLQNLLFTVASLFGGWFWISGVTKAVPPTCAAKGAVIVSFDLNNRHWKAFAATMSIIAGAIFSCIFFIHLCYYSRKEVTRKSVVRAARIVKSGSGGTGPPRLIRPKDSRTVAAQRRLRPRLSPGTSIPYFVVNLAGPIIALSSVEMMIRRNHLVTDGVFESTGQMIALMAGTSSLCTAIWQLMSPISTRSLVSRLVHDSAISLSADDWRRISSQISDLISEAHEVDQDRKLIRVEH</sequence>
<evidence type="ECO:0000313" key="2">
    <source>
        <dbReference type="EMBL" id="EQB47092.1"/>
    </source>
</evidence>
<feature type="transmembrane region" description="Helical" evidence="1">
    <location>
        <begin position="68"/>
        <end position="86"/>
    </location>
</feature>
<protein>
    <submittedName>
        <fullName evidence="2">Uncharacterized protein</fullName>
    </submittedName>
</protein>
<reference evidence="3" key="1">
    <citation type="journal article" date="2013" name="Mol. Plant Microbe Interact.">
        <title>Global aspects of pacC regulation of pathogenicity genes in Colletotrichum gloeosporioides as revealed by transcriptome analysis.</title>
        <authorList>
            <person name="Alkan N."/>
            <person name="Meng X."/>
            <person name="Friedlander G."/>
            <person name="Reuveni E."/>
            <person name="Sukno S."/>
            <person name="Sherman A."/>
            <person name="Thon M."/>
            <person name="Fluhr R."/>
            <person name="Prusky D."/>
        </authorList>
    </citation>
    <scope>NUCLEOTIDE SEQUENCE [LARGE SCALE GENOMIC DNA]</scope>
    <source>
        <strain evidence="3">Cg-14</strain>
    </source>
</reference>